<gene>
    <name evidence="2" type="ORF">PLXY2_LOCUS11176</name>
</gene>
<reference evidence="2" key="1">
    <citation type="submission" date="2020-11" db="EMBL/GenBank/DDBJ databases">
        <authorList>
            <person name="Whiteford S."/>
        </authorList>
    </citation>
    <scope>NUCLEOTIDE SEQUENCE</scope>
</reference>
<accession>A0A8S4FX19</accession>
<dbReference type="AlphaFoldDB" id="A0A8S4FX19"/>
<feature type="region of interest" description="Disordered" evidence="1">
    <location>
        <begin position="19"/>
        <end position="88"/>
    </location>
</feature>
<evidence type="ECO:0000313" key="3">
    <source>
        <dbReference type="Proteomes" id="UP000653454"/>
    </source>
</evidence>
<sequence>MFGLCSIYYINTLLTLVPQSSSSSDKSSGDSSPPATPPAPPTPPARPRPPLKPPLVKTKTFMTTFDSPSAAGFKSKPRLMGWRHRPGPGPGDHQVPIYLIINCAFVTR</sequence>
<feature type="compositionally biased region" description="Basic residues" evidence="1">
    <location>
        <begin position="75"/>
        <end position="86"/>
    </location>
</feature>
<dbReference type="EMBL" id="CAJHNJ030000054">
    <property type="protein sequence ID" value="CAG9132846.1"/>
    <property type="molecule type" value="Genomic_DNA"/>
</dbReference>
<name>A0A8S4FX19_PLUXY</name>
<keyword evidence="3" id="KW-1185">Reference proteome</keyword>
<comment type="caution">
    <text evidence="2">The sequence shown here is derived from an EMBL/GenBank/DDBJ whole genome shotgun (WGS) entry which is preliminary data.</text>
</comment>
<evidence type="ECO:0000313" key="2">
    <source>
        <dbReference type="EMBL" id="CAG9132846.1"/>
    </source>
</evidence>
<feature type="compositionally biased region" description="Low complexity" evidence="1">
    <location>
        <begin position="20"/>
        <end position="33"/>
    </location>
</feature>
<dbReference type="Proteomes" id="UP000653454">
    <property type="component" value="Unassembled WGS sequence"/>
</dbReference>
<organism evidence="2 3">
    <name type="scientific">Plutella xylostella</name>
    <name type="common">Diamondback moth</name>
    <name type="synonym">Plutella maculipennis</name>
    <dbReference type="NCBI Taxonomy" id="51655"/>
    <lineage>
        <taxon>Eukaryota</taxon>
        <taxon>Metazoa</taxon>
        <taxon>Ecdysozoa</taxon>
        <taxon>Arthropoda</taxon>
        <taxon>Hexapoda</taxon>
        <taxon>Insecta</taxon>
        <taxon>Pterygota</taxon>
        <taxon>Neoptera</taxon>
        <taxon>Endopterygota</taxon>
        <taxon>Lepidoptera</taxon>
        <taxon>Glossata</taxon>
        <taxon>Ditrysia</taxon>
        <taxon>Yponomeutoidea</taxon>
        <taxon>Plutellidae</taxon>
        <taxon>Plutella</taxon>
    </lineage>
</organism>
<protein>
    <submittedName>
        <fullName evidence="2">(diamondback moth) hypothetical protein</fullName>
    </submittedName>
</protein>
<evidence type="ECO:0000256" key="1">
    <source>
        <dbReference type="SAM" id="MobiDB-lite"/>
    </source>
</evidence>
<feature type="compositionally biased region" description="Pro residues" evidence="1">
    <location>
        <begin position="34"/>
        <end position="53"/>
    </location>
</feature>
<proteinExistence type="predicted"/>